<evidence type="ECO:0000256" key="9">
    <source>
        <dbReference type="SAM" id="MobiDB-lite"/>
    </source>
</evidence>
<dbReference type="InterPro" id="IPR046956">
    <property type="entry name" value="RLP23-like"/>
</dbReference>
<evidence type="ECO:0000256" key="7">
    <source>
        <dbReference type="ARBA" id="ARBA00023136"/>
    </source>
</evidence>
<evidence type="ECO:0000256" key="1">
    <source>
        <dbReference type="ARBA" id="ARBA00004479"/>
    </source>
</evidence>
<feature type="domain" description="Disease resistance R13L4/SHOC-2-like LRR" evidence="11">
    <location>
        <begin position="232"/>
        <end position="387"/>
    </location>
</feature>
<keyword evidence="7 10" id="KW-0472">Membrane</keyword>
<dbReference type="SUPFAM" id="SSF52058">
    <property type="entry name" value="L domain-like"/>
    <property type="match status" value="1"/>
</dbReference>
<evidence type="ECO:0000256" key="10">
    <source>
        <dbReference type="SAM" id="Phobius"/>
    </source>
</evidence>
<feature type="transmembrane region" description="Helical" evidence="10">
    <location>
        <begin position="92"/>
        <end position="112"/>
    </location>
</feature>
<dbReference type="OrthoDB" id="1431447at2759"/>
<keyword evidence="13" id="KW-1185">Reference proteome</keyword>
<dbReference type="InterPro" id="IPR055414">
    <property type="entry name" value="LRR_R13L4/SHOC2-like"/>
</dbReference>
<keyword evidence="4" id="KW-0732">Signal</keyword>
<keyword evidence="6 10" id="KW-1133">Transmembrane helix</keyword>
<dbReference type="Pfam" id="PF23598">
    <property type="entry name" value="LRR_14"/>
    <property type="match status" value="1"/>
</dbReference>
<dbReference type="PANTHER" id="PTHR48063">
    <property type="entry name" value="LRR RECEPTOR-LIKE KINASE"/>
    <property type="match status" value="1"/>
</dbReference>
<evidence type="ECO:0000256" key="3">
    <source>
        <dbReference type="ARBA" id="ARBA00022692"/>
    </source>
</evidence>
<keyword evidence="8" id="KW-0325">Glycoprotein</keyword>
<comment type="caution">
    <text evidence="12">The sequence shown here is derived from an EMBL/GenBank/DDBJ whole genome shotgun (WGS) entry which is preliminary data.</text>
</comment>
<comment type="subcellular location">
    <subcellularLocation>
        <location evidence="1">Membrane</location>
        <topology evidence="1">Single-pass type I membrane protein</topology>
    </subcellularLocation>
</comment>
<name>A0A5N6P8D3_9ASTR</name>
<evidence type="ECO:0000256" key="2">
    <source>
        <dbReference type="ARBA" id="ARBA00022614"/>
    </source>
</evidence>
<dbReference type="InterPro" id="IPR032675">
    <property type="entry name" value="LRR_dom_sf"/>
</dbReference>
<dbReference type="EMBL" id="SZYD01000006">
    <property type="protein sequence ID" value="KAD5961515.1"/>
    <property type="molecule type" value="Genomic_DNA"/>
</dbReference>
<dbReference type="Proteomes" id="UP000326396">
    <property type="component" value="Linkage Group LG14"/>
</dbReference>
<reference evidence="12 13" key="1">
    <citation type="submission" date="2019-05" db="EMBL/GenBank/DDBJ databases">
        <title>Mikania micrantha, genome provides insights into the molecular mechanism of rapid growth.</title>
        <authorList>
            <person name="Liu B."/>
        </authorList>
    </citation>
    <scope>NUCLEOTIDE SEQUENCE [LARGE SCALE GENOMIC DNA]</scope>
    <source>
        <strain evidence="12">NLD-2019</strain>
        <tissue evidence="12">Leaf</tissue>
    </source>
</reference>
<evidence type="ECO:0000313" key="13">
    <source>
        <dbReference type="Proteomes" id="UP000326396"/>
    </source>
</evidence>
<feature type="region of interest" description="Disordered" evidence="9">
    <location>
        <begin position="1"/>
        <end position="20"/>
    </location>
</feature>
<dbReference type="Gene3D" id="3.80.10.10">
    <property type="entry name" value="Ribonuclease Inhibitor"/>
    <property type="match status" value="1"/>
</dbReference>
<keyword evidence="5" id="KW-0677">Repeat</keyword>
<gene>
    <name evidence="12" type="ORF">E3N88_12988</name>
</gene>
<proteinExistence type="predicted"/>
<protein>
    <recommendedName>
        <fullName evidence="11">Disease resistance R13L4/SHOC-2-like LRR domain-containing protein</fullName>
    </recommendedName>
</protein>
<dbReference type="GO" id="GO:0016020">
    <property type="term" value="C:membrane"/>
    <property type="evidence" value="ECO:0007669"/>
    <property type="project" value="UniProtKB-SubCell"/>
</dbReference>
<evidence type="ECO:0000256" key="5">
    <source>
        <dbReference type="ARBA" id="ARBA00022737"/>
    </source>
</evidence>
<dbReference type="PANTHER" id="PTHR48063:SF98">
    <property type="entry name" value="LRR RECEPTOR-LIKE SERINE_THREONINE-PROTEIN KINASE FLS2"/>
    <property type="match status" value="1"/>
</dbReference>
<dbReference type="FunFam" id="3.80.10.10:FF:000383">
    <property type="entry name" value="Leucine-rich repeat receptor protein kinase EMS1"/>
    <property type="match status" value="1"/>
</dbReference>
<keyword evidence="3 10" id="KW-0812">Transmembrane</keyword>
<organism evidence="12 13">
    <name type="scientific">Mikania micrantha</name>
    <name type="common">bitter vine</name>
    <dbReference type="NCBI Taxonomy" id="192012"/>
    <lineage>
        <taxon>Eukaryota</taxon>
        <taxon>Viridiplantae</taxon>
        <taxon>Streptophyta</taxon>
        <taxon>Embryophyta</taxon>
        <taxon>Tracheophyta</taxon>
        <taxon>Spermatophyta</taxon>
        <taxon>Magnoliopsida</taxon>
        <taxon>eudicotyledons</taxon>
        <taxon>Gunneridae</taxon>
        <taxon>Pentapetalae</taxon>
        <taxon>asterids</taxon>
        <taxon>campanulids</taxon>
        <taxon>Asterales</taxon>
        <taxon>Asteraceae</taxon>
        <taxon>Asteroideae</taxon>
        <taxon>Heliantheae alliance</taxon>
        <taxon>Eupatorieae</taxon>
        <taxon>Mikania</taxon>
    </lineage>
</organism>
<evidence type="ECO:0000313" key="12">
    <source>
        <dbReference type="EMBL" id="KAD5961515.1"/>
    </source>
</evidence>
<keyword evidence="2" id="KW-0433">Leucine-rich repeat</keyword>
<evidence type="ECO:0000259" key="11">
    <source>
        <dbReference type="Pfam" id="PF23598"/>
    </source>
</evidence>
<evidence type="ECO:0000256" key="6">
    <source>
        <dbReference type="ARBA" id="ARBA00022989"/>
    </source>
</evidence>
<dbReference type="AlphaFoldDB" id="A0A5N6P8D3"/>
<evidence type="ECO:0000256" key="8">
    <source>
        <dbReference type="ARBA" id="ARBA00023180"/>
    </source>
</evidence>
<sequence>MYRACSSPHLATKEPSQLETTRSLGIKQDSTFVGLNIKGQSRLITPQEQNHNKKEVENDDLKATSSVRFVDERWKQGSWDLNMFVKSGKMDWDAMIAAGRAVMIGFFMAYLVDVLTGLDVVGQTKSLKNIKNLADEATFYDKQWQASWQDQDPASTGLKGPTVEWKRKKVKKKAVKRRAEGSGSRKVGQGRLGKWELGINLNHLIPITETKPQCLTSHHLRAQDLKYCSDLDTVGNLSSLQTLELGSNLILGPIPDSIGRLSSLLVMNLRSNSISGPLPDSLGRLLALEELDISYNEINGTLPRSIGRLTKLQKLNIEHNLLTGIVTEDHFANLTSLVSLRGNANMLRLELMADNWEPSFKLGILTLNSWSLGPKFPYWLQTNLSVLYLGSTEISDNIPRRWSSG</sequence>
<evidence type="ECO:0000256" key="4">
    <source>
        <dbReference type="ARBA" id="ARBA00022729"/>
    </source>
</evidence>
<accession>A0A5N6P8D3</accession>